<gene>
    <name evidence="1" type="ORF">BJX68DRAFT_236438</name>
</gene>
<proteinExistence type="predicted"/>
<dbReference type="InterPro" id="IPR011990">
    <property type="entry name" value="TPR-like_helical_dom_sf"/>
</dbReference>
<keyword evidence="2" id="KW-1185">Reference proteome</keyword>
<dbReference type="Pfam" id="PF06041">
    <property type="entry name" value="DUF924"/>
    <property type="match status" value="1"/>
</dbReference>
<dbReference type="GeneID" id="98155181"/>
<accession>A0ABR4KF14</accession>
<dbReference type="EMBL" id="JBFXLR010000019">
    <property type="protein sequence ID" value="KAL2850848.1"/>
    <property type="molecule type" value="Genomic_DNA"/>
</dbReference>
<sequence>MLRIVRPRSSYRRLLSLRPLLKSRPRPSLPLLSQNSTHNPVAKFRAIHTGPKEIPTKTSNEPKVDLTTFLGPSLPSRVYNLWFQHVPDEQSLTLPTPEVFKPWFTKDATFDLECATQFKPILEAIHQAHPESQTQAQTEAQAEQILDLVKPSSPLDWLGLIILLDQLPRNCYRGEESALVFTFFDPISQAITLRALEQNIPSSPELRYRLALRHWFYLPLMHSEDLSHQDLCLEKYREMDEDVRRLLDGTSSNGLSEKQATCREVLAKNREAVNAISAQNLRFQKEHHDIIAQFGRYPYRNKALKRKSTPEEEKFLTEMEISFG</sequence>
<dbReference type="InterPro" id="IPR010323">
    <property type="entry name" value="DUF924"/>
</dbReference>
<organism evidence="1 2">
    <name type="scientific">Aspergillus pseudodeflectus</name>
    <dbReference type="NCBI Taxonomy" id="176178"/>
    <lineage>
        <taxon>Eukaryota</taxon>
        <taxon>Fungi</taxon>
        <taxon>Dikarya</taxon>
        <taxon>Ascomycota</taxon>
        <taxon>Pezizomycotina</taxon>
        <taxon>Eurotiomycetes</taxon>
        <taxon>Eurotiomycetidae</taxon>
        <taxon>Eurotiales</taxon>
        <taxon>Aspergillaceae</taxon>
        <taxon>Aspergillus</taxon>
        <taxon>Aspergillus subgen. Nidulantes</taxon>
    </lineage>
</organism>
<dbReference type="SUPFAM" id="SSF48452">
    <property type="entry name" value="TPR-like"/>
    <property type="match status" value="1"/>
</dbReference>
<dbReference type="Gene3D" id="1.25.40.10">
    <property type="entry name" value="Tetratricopeptide repeat domain"/>
    <property type="match status" value="1"/>
</dbReference>
<evidence type="ECO:0000313" key="1">
    <source>
        <dbReference type="EMBL" id="KAL2850848.1"/>
    </source>
</evidence>
<dbReference type="PANTHER" id="PTHR23004:SF7">
    <property type="entry name" value="DUF924-DOMAIN-CONTAINING PROTEIN"/>
    <property type="match status" value="1"/>
</dbReference>
<dbReference type="Proteomes" id="UP001610444">
    <property type="component" value="Unassembled WGS sequence"/>
</dbReference>
<comment type="caution">
    <text evidence="1">The sequence shown here is derived from an EMBL/GenBank/DDBJ whole genome shotgun (WGS) entry which is preliminary data.</text>
</comment>
<dbReference type="PANTHER" id="PTHR23004">
    <property type="entry name" value="DOUBLECORTIN DOMAIN CONTAINING 2"/>
    <property type="match status" value="1"/>
</dbReference>
<dbReference type="Gene3D" id="1.20.58.320">
    <property type="entry name" value="TPR-like"/>
    <property type="match status" value="1"/>
</dbReference>
<evidence type="ECO:0000313" key="2">
    <source>
        <dbReference type="Proteomes" id="UP001610444"/>
    </source>
</evidence>
<name>A0ABR4KF14_9EURO</name>
<evidence type="ECO:0008006" key="3">
    <source>
        <dbReference type="Google" id="ProtNLM"/>
    </source>
</evidence>
<protein>
    <recommendedName>
        <fullName evidence="3">DUF924-domain-containing protein</fullName>
    </recommendedName>
</protein>
<dbReference type="RefSeq" id="XP_070899491.1">
    <property type="nucleotide sequence ID" value="XM_071040017.1"/>
</dbReference>
<reference evidence="1 2" key="1">
    <citation type="submission" date="2024-07" db="EMBL/GenBank/DDBJ databases">
        <title>Section-level genome sequencing and comparative genomics of Aspergillus sections Usti and Cavernicolus.</title>
        <authorList>
            <consortium name="Lawrence Berkeley National Laboratory"/>
            <person name="Nybo J.L."/>
            <person name="Vesth T.C."/>
            <person name="Theobald S."/>
            <person name="Frisvad J.C."/>
            <person name="Larsen T.O."/>
            <person name="Kjaerboelling I."/>
            <person name="Rothschild-Mancinelli K."/>
            <person name="Lyhne E.K."/>
            <person name="Kogle M.E."/>
            <person name="Barry K."/>
            <person name="Clum A."/>
            <person name="Na H."/>
            <person name="Ledsgaard L."/>
            <person name="Lin J."/>
            <person name="Lipzen A."/>
            <person name="Kuo A."/>
            <person name="Riley R."/>
            <person name="Mondo S."/>
            <person name="LaButti K."/>
            <person name="Haridas S."/>
            <person name="Pangalinan J."/>
            <person name="Salamov A.A."/>
            <person name="Simmons B.A."/>
            <person name="Magnuson J.K."/>
            <person name="Chen J."/>
            <person name="Drula E."/>
            <person name="Henrissat B."/>
            <person name="Wiebenga A."/>
            <person name="Lubbers R.J."/>
            <person name="Gomes A.C."/>
            <person name="Macurrencykelacurrency M.R."/>
            <person name="Stajich J."/>
            <person name="Grigoriev I.V."/>
            <person name="Mortensen U.H."/>
            <person name="De vries R.P."/>
            <person name="Baker S.E."/>
            <person name="Andersen M.R."/>
        </authorList>
    </citation>
    <scope>NUCLEOTIDE SEQUENCE [LARGE SCALE GENOMIC DNA]</scope>
    <source>
        <strain evidence="1 2">CBS 756.74</strain>
    </source>
</reference>